<feature type="transmembrane region" description="Helical" evidence="7">
    <location>
        <begin position="34"/>
        <end position="57"/>
    </location>
</feature>
<evidence type="ECO:0000256" key="5">
    <source>
        <dbReference type="ARBA" id="ARBA00038359"/>
    </source>
</evidence>
<keyword evidence="2 7" id="KW-0812">Transmembrane</keyword>
<comment type="subcellular location">
    <subcellularLocation>
        <location evidence="1">Membrane</location>
        <topology evidence="1">Multi-pass membrane protein</topology>
    </subcellularLocation>
</comment>
<dbReference type="GeneID" id="62167188"/>
<evidence type="ECO:0000256" key="2">
    <source>
        <dbReference type="ARBA" id="ARBA00022692"/>
    </source>
</evidence>
<comment type="similarity">
    <text evidence="5">Belongs to the SAT4 family.</text>
</comment>
<evidence type="ECO:0000256" key="3">
    <source>
        <dbReference type="ARBA" id="ARBA00022989"/>
    </source>
</evidence>
<feature type="transmembrane region" description="Helical" evidence="7">
    <location>
        <begin position="113"/>
        <end position="135"/>
    </location>
</feature>
<dbReference type="PANTHER" id="PTHR33048">
    <property type="entry name" value="PTH11-LIKE INTEGRAL MEMBRANE PROTEIN (AFU_ORTHOLOGUE AFUA_5G11245)"/>
    <property type="match status" value="1"/>
</dbReference>
<feature type="transmembrane region" description="Helical" evidence="7">
    <location>
        <begin position="184"/>
        <end position="209"/>
    </location>
</feature>
<evidence type="ECO:0000256" key="6">
    <source>
        <dbReference type="SAM" id="MobiDB-lite"/>
    </source>
</evidence>
<name>A0A9P6LFJ3_9PEZI</name>
<organism evidence="9 10">
    <name type="scientific">Colletotrichum karsti</name>
    <dbReference type="NCBI Taxonomy" id="1095194"/>
    <lineage>
        <taxon>Eukaryota</taxon>
        <taxon>Fungi</taxon>
        <taxon>Dikarya</taxon>
        <taxon>Ascomycota</taxon>
        <taxon>Pezizomycotina</taxon>
        <taxon>Sordariomycetes</taxon>
        <taxon>Hypocreomycetidae</taxon>
        <taxon>Glomerellales</taxon>
        <taxon>Glomerellaceae</taxon>
        <taxon>Colletotrichum</taxon>
        <taxon>Colletotrichum boninense species complex</taxon>
    </lineage>
</organism>
<keyword evidence="4 7" id="KW-0472">Membrane</keyword>
<dbReference type="PANTHER" id="PTHR33048:SF47">
    <property type="entry name" value="INTEGRAL MEMBRANE PROTEIN-RELATED"/>
    <property type="match status" value="1"/>
</dbReference>
<keyword evidence="10" id="KW-1185">Reference proteome</keyword>
<feature type="transmembrane region" description="Helical" evidence="7">
    <location>
        <begin position="69"/>
        <end position="88"/>
    </location>
</feature>
<keyword evidence="3 7" id="KW-1133">Transmembrane helix</keyword>
<feature type="region of interest" description="Disordered" evidence="6">
    <location>
        <begin position="1"/>
        <end position="25"/>
    </location>
</feature>
<evidence type="ECO:0000256" key="4">
    <source>
        <dbReference type="ARBA" id="ARBA00023136"/>
    </source>
</evidence>
<reference evidence="9" key="2">
    <citation type="submission" date="2020-11" db="EMBL/GenBank/DDBJ databases">
        <title>Whole genome sequencing of Colletotrichum sp.</title>
        <authorList>
            <person name="Li H."/>
        </authorList>
    </citation>
    <scope>NUCLEOTIDE SEQUENCE</scope>
    <source>
        <strain evidence="9">CkLH20</strain>
    </source>
</reference>
<dbReference type="OrthoDB" id="3648173at2759"/>
<dbReference type="InterPro" id="IPR052337">
    <property type="entry name" value="SAT4-like"/>
</dbReference>
<evidence type="ECO:0000313" key="9">
    <source>
        <dbReference type="EMBL" id="KAF9871231.1"/>
    </source>
</evidence>
<dbReference type="Proteomes" id="UP000781932">
    <property type="component" value="Unassembled WGS sequence"/>
</dbReference>
<dbReference type="RefSeq" id="XP_038740692.1">
    <property type="nucleotide sequence ID" value="XM_038894114.1"/>
</dbReference>
<dbReference type="Pfam" id="PF20684">
    <property type="entry name" value="Fung_rhodopsin"/>
    <property type="match status" value="1"/>
</dbReference>
<protein>
    <recommendedName>
        <fullName evidence="8">Rhodopsin domain-containing protein</fullName>
    </recommendedName>
</protein>
<feature type="compositionally biased region" description="Polar residues" evidence="6">
    <location>
        <begin position="305"/>
        <end position="317"/>
    </location>
</feature>
<sequence>MMQMDNNDTLDLMSTGPPSGPATMGPLPEDNKQGLLIGIIAMFFTIVVTFMLIRAYVRGYVLKAWGLDDSFFIVSGFLIIAQGVAAVLNSTDGSLGFHIWDTSIPRLQKNGDYLMATVLISQVAFTTIKATFLLQYRRAFAIKSVRLFCDVFLLVSVVFLVGTLISGGIVIQKFLDDESTSGPFLIWGYTNAAVHFATDIIIFILPLPLVAPLQLATMQKVGLIASFAVGILTGAISVMKMVTLRAGIESEDSLYDAVPLVMISMAEPTCALMCACVPILRPLLCCSPGSRGSSRGSRKYSSKGTDSTGTAANSTATPSMPPQSPMNPSFPKTSRGEDVGGGVHGDLEGYLSTQQVMELNAIESKTPKSFVLATTSSRSQS</sequence>
<feature type="region of interest" description="Disordered" evidence="6">
    <location>
        <begin position="289"/>
        <end position="348"/>
    </location>
</feature>
<feature type="transmembrane region" description="Helical" evidence="7">
    <location>
        <begin position="221"/>
        <end position="239"/>
    </location>
</feature>
<dbReference type="EMBL" id="JAATWM020000047">
    <property type="protein sequence ID" value="KAF9871231.1"/>
    <property type="molecule type" value="Genomic_DNA"/>
</dbReference>
<dbReference type="GO" id="GO:0016020">
    <property type="term" value="C:membrane"/>
    <property type="evidence" value="ECO:0007669"/>
    <property type="project" value="UniProtKB-SubCell"/>
</dbReference>
<evidence type="ECO:0000256" key="7">
    <source>
        <dbReference type="SAM" id="Phobius"/>
    </source>
</evidence>
<feature type="transmembrane region" description="Helical" evidence="7">
    <location>
        <begin position="147"/>
        <end position="172"/>
    </location>
</feature>
<evidence type="ECO:0000259" key="8">
    <source>
        <dbReference type="Pfam" id="PF20684"/>
    </source>
</evidence>
<dbReference type="InterPro" id="IPR049326">
    <property type="entry name" value="Rhodopsin_dom_fungi"/>
</dbReference>
<feature type="domain" description="Rhodopsin" evidence="8">
    <location>
        <begin position="53"/>
        <end position="284"/>
    </location>
</feature>
<dbReference type="AlphaFoldDB" id="A0A9P6LFJ3"/>
<reference evidence="9" key="1">
    <citation type="submission" date="2020-03" db="EMBL/GenBank/DDBJ databases">
        <authorList>
            <person name="He L."/>
        </authorList>
    </citation>
    <scope>NUCLEOTIDE SEQUENCE</scope>
    <source>
        <strain evidence="9">CkLH20</strain>
    </source>
</reference>
<proteinExistence type="inferred from homology"/>
<evidence type="ECO:0000256" key="1">
    <source>
        <dbReference type="ARBA" id="ARBA00004141"/>
    </source>
</evidence>
<accession>A0A9P6LFJ3</accession>
<evidence type="ECO:0000313" key="10">
    <source>
        <dbReference type="Proteomes" id="UP000781932"/>
    </source>
</evidence>
<gene>
    <name evidence="9" type="ORF">CkaCkLH20_11400</name>
</gene>
<comment type="caution">
    <text evidence="9">The sequence shown here is derived from an EMBL/GenBank/DDBJ whole genome shotgun (WGS) entry which is preliminary data.</text>
</comment>